<evidence type="ECO:0000313" key="2">
    <source>
        <dbReference type="EMBL" id="KOO36219.1"/>
    </source>
</evidence>
<dbReference type="SMART" id="SM00257">
    <property type="entry name" value="LysM"/>
    <property type="match status" value="3"/>
</dbReference>
<dbReference type="Gene3D" id="3.10.350.10">
    <property type="entry name" value="LysM domain"/>
    <property type="match status" value="3"/>
</dbReference>
<name>A0A0M0KBQ0_ALKHA</name>
<dbReference type="PROSITE" id="PS51782">
    <property type="entry name" value="LYSM"/>
    <property type="match status" value="3"/>
</dbReference>
<dbReference type="SUPFAM" id="SSF54106">
    <property type="entry name" value="LysM domain"/>
    <property type="match status" value="3"/>
</dbReference>
<organism evidence="2">
    <name type="scientific">Halalkalibacterium halodurans</name>
    <name type="common">Bacillus halodurans</name>
    <dbReference type="NCBI Taxonomy" id="86665"/>
    <lineage>
        <taxon>Bacteria</taxon>
        <taxon>Bacillati</taxon>
        <taxon>Bacillota</taxon>
        <taxon>Bacilli</taxon>
        <taxon>Bacillales</taxon>
        <taxon>Bacillaceae</taxon>
        <taxon>Halalkalibacterium (ex Joshi et al. 2022)</taxon>
    </lineage>
</organism>
<dbReference type="EMBL" id="LILD01000014">
    <property type="protein sequence ID" value="KOO36219.1"/>
    <property type="molecule type" value="Genomic_DNA"/>
</dbReference>
<dbReference type="InterPro" id="IPR018392">
    <property type="entry name" value="LysM"/>
</dbReference>
<dbReference type="CDD" id="cd00118">
    <property type="entry name" value="LysM"/>
    <property type="match status" value="3"/>
</dbReference>
<dbReference type="Pfam" id="PF01476">
    <property type="entry name" value="LysM"/>
    <property type="match status" value="3"/>
</dbReference>
<protein>
    <recommendedName>
        <fullName evidence="1">LysM domain-containing protein</fullName>
    </recommendedName>
</protein>
<reference evidence="2" key="1">
    <citation type="submission" date="2015-08" db="EMBL/GenBank/DDBJ databases">
        <title>Complete DNA Sequence of Pseudomonas syringae pv. actinidiae, the Causal Agent of Kiwifruit Canker Disease.</title>
        <authorList>
            <person name="Rikkerink E.H.A."/>
            <person name="Fineran P.C."/>
        </authorList>
    </citation>
    <scope>NUCLEOTIDE SEQUENCE</scope>
    <source>
        <strain evidence="2">DSM 13666</strain>
    </source>
</reference>
<accession>A0A0M0KBQ0</accession>
<feature type="domain" description="LysM" evidence="1">
    <location>
        <begin position="114"/>
        <end position="161"/>
    </location>
</feature>
<sequence>MPVVRQSHVVYTVQPGDTLSAIAARFGSTVLEIQRANLQDPRFIDPNVIFPGWTLVIPVPTVRPFDTTYLPVPGDTLFRISQRFSAHFDLIAGVNRLQDPNLIFVGQLLWVPAFVYEIEVGDTLFGISRRFQIPITKILAANEGRPGFSLDFIFVGFRLLLPLPSSRNIVVTHPFPGDIMPSRELVEGFARVFETNVLMQIRDDNGVIVSAERFTTALEGPPAYGYFSGTVLIDRPPTSPSGQLWVYSRSPVDGSIIDLVQVRVYFM</sequence>
<accession>A0A4Y7X078</accession>
<dbReference type="PANTHER" id="PTHR33734:SF22">
    <property type="entry name" value="MEMBRANE-BOUND LYTIC MUREIN TRANSGLYCOSYLASE D"/>
    <property type="match status" value="1"/>
</dbReference>
<feature type="domain" description="LysM" evidence="1">
    <location>
        <begin position="9"/>
        <end position="57"/>
    </location>
</feature>
<feature type="domain" description="LysM" evidence="1">
    <location>
        <begin position="67"/>
        <end position="111"/>
    </location>
</feature>
<dbReference type="PANTHER" id="PTHR33734">
    <property type="entry name" value="LYSM DOMAIN-CONTAINING GPI-ANCHORED PROTEIN 2"/>
    <property type="match status" value="1"/>
</dbReference>
<evidence type="ECO:0000259" key="1">
    <source>
        <dbReference type="PROSITE" id="PS51782"/>
    </source>
</evidence>
<comment type="caution">
    <text evidence="2">The sequence shown here is derived from an EMBL/GenBank/DDBJ whole genome shotgun (WGS) entry which is preliminary data.</text>
</comment>
<dbReference type="AlphaFoldDB" id="A0A0M0KBQ0"/>
<proteinExistence type="predicted"/>
<gene>
    <name evidence="2" type="ORF">AMD02_18690</name>
</gene>
<dbReference type="PATRIC" id="fig|136160.3.peg.3707"/>
<dbReference type="RefSeq" id="WP_053432445.1">
    <property type="nucleotide sequence ID" value="NZ_JARMRQ010000184.1"/>
</dbReference>
<dbReference type="InterPro" id="IPR036779">
    <property type="entry name" value="LysM_dom_sf"/>
</dbReference>
<dbReference type="Pfam" id="PF10648">
    <property type="entry name" value="Gmad2"/>
    <property type="match status" value="1"/>
</dbReference>
<dbReference type="InterPro" id="IPR018911">
    <property type="entry name" value="Gmad2_Ig-like_dom"/>
</dbReference>